<comment type="function">
    <text evidence="7">Telomerase is a ribonucleoprotein enzyme essential for the replication of chromosome termini in most eukaryotes. It elongates telomeres. It is a reverse transcriptase that adds simple sequence repeats to chromosome ends by copying a template sequence within the RNA component of the enzyme.</text>
</comment>
<protein>
    <recommendedName>
        <fullName evidence="7">Telomerase reverse transcriptase</fullName>
        <ecNumber evidence="7">2.7.7.49</ecNumber>
    </recommendedName>
    <alternativeName>
        <fullName evidence="7">Telomerase catalytic subunit</fullName>
    </alternativeName>
</protein>
<keyword evidence="4 7" id="KW-0460">Magnesium</keyword>
<feature type="domain" description="Telomerase ribonucleoprotein complex - RNA-binding" evidence="8">
    <location>
        <begin position="52"/>
        <end position="83"/>
    </location>
</feature>
<dbReference type="InterPro" id="IPR021891">
    <property type="entry name" value="Telomerase_RBD"/>
</dbReference>
<keyword evidence="7" id="KW-0158">Chromosome</keyword>
<keyword evidence="1 7" id="KW-0808">Transferase</keyword>
<evidence type="ECO:0000313" key="10">
    <source>
        <dbReference type="Proteomes" id="UP000836841"/>
    </source>
</evidence>
<dbReference type="GO" id="GO:0000781">
    <property type="term" value="C:chromosome, telomeric region"/>
    <property type="evidence" value="ECO:0007669"/>
    <property type="project" value="UniProtKB-SubCell"/>
</dbReference>
<dbReference type="PANTHER" id="PTHR12066">
    <property type="entry name" value="TELOMERASE REVERSE TRANSCRIPTASE"/>
    <property type="match status" value="1"/>
</dbReference>
<keyword evidence="7" id="KW-0539">Nucleus</keyword>
<gene>
    <name evidence="9" type="ORF">TAV2_LOCUS4932</name>
</gene>
<name>A0AAU9RH41_THLAR</name>
<comment type="similarity">
    <text evidence="7">Belongs to the reverse transcriptase family. Telomerase subfamily.</text>
</comment>
<comment type="caution">
    <text evidence="9">The sequence shown here is derived from an EMBL/GenBank/DDBJ whole genome shotgun (WGS) entry which is preliminary data.</text>
</comment>
<keyword evidence="10" id="KW-1185">Reference proteome</keyword>
<dbReference type="EC" id="2.7.7.49" evidence="7"/>
<dbReference type="InterPro" id="IPR003545">
    <property type="entry name" value="Telomerase_RT"/>
</dbReference>
<dbReference type="GO" id="GO:0003720">
    <property type="term" value="F:telomerase activity"/>
    <property type="evidence" value="ECO:0007669"/>
    <property type="project" value="InterPro"/>
</dbReference>
<evidence type="ECO:0000259" key="8">
    <source>
        <dbReference type="Pfam" id="PF12009"/>
    </source>
</evidence>
<keyword evidence="5 7" id="KW-0695">RNA-directed DNA polymerase</keyword>
<accession>A0AAU9RH41</accession>
<organism evidence="9 10">
    <name type="scientific">Thlaspi arvense</name>
    <name type="common">Field penny-cress</name>
    <dbReference type="NCBI Taxonomy" id="13288"/>
    <lineage>
        <taxon>Eukaryota</taxon>
        <taxon>Viridiplantae</taxon>
        <taxon>Streptophyta</taxon>
        <taxon>Embryophyta</taxon>
        <taxon>Tracheophyta</taxon>
        <taxon>Spermatophyta</taxon>
        <taxon>Magnoliopsida</taxon>
        <taxon>eudicotyledons</taxon>
        <taxon>Gunneridae</taxon>
        <taxon>Pentapetalae</taxon>
        <taxon>rosids</taxon>
        <taxon>malvids</taxon>
        <taxon>Brassicales</taxon>
        <taxon>Brassicaceae</taxon>
        <taxon>Thlaspideae</taxon>
        <taxon>Thlaspi</taxon>
    </lineage>
</organism>
<dbReference type="Pfam" id="PF12009">
    <property type="entry name" value="Telomerase_RBD"/>
    <property type="match status" value="1"/>
</dbReference>
<dbReference type="GO" id="GO:0000333">
    <property type="term" value="C:telomerase catalytic core complex"/>
    <property type="evidence" value="ECO:0007669"/>
    <property type="project" value="TreeGrafter"/>
</dbReference>
<dbReference type="PANTHER" id="PTHR12066:SF0">
    <property type="entry name" value="TELOMERASE REVERSE TRANSCRIPTASE"/>
    <property type="match status" value="1"/>
</dbReference>
<keyword evidence="3 7" id="KW-0479">Metal-binding</keyword>
<dbReference type="GO" id="GO:0007004">
    <property type="term" value="P:telomere maintenance via telomerase"/>
    <property type="evidence" value="ECO:0007669"/>
    <property type="project" value="TreeGrafter"/>
</dbReference>
<evidence type="ECO:0000256" key="2">
    <source>
        <dbReference type="ARBA" id="ARBA00022695"/>
    </source>
</evidence>
<comment type="catalytic activity">
    <reaction evidence="6 7">
        <text>DNA(n) + a 2'-deoxyribonucleoside 5'-triphosphate = DNA(n+1) + diphosphate</text>
        <dbReference type="Rhea" id="RHEA:22508"/>
        <dbReference type="Rhea" id="RHEA-COMP:17339"/>
        <dbReference type="Rhea" id="RHEA-COMP:17340"/>
        <dbReference type="ChEBI" id="CHEBI:33019"/>
        <dbReference type="ChEBI" id="CHEBI:61560"/>
        <dbReference type="ChEBI" id="CHEBI:173112"/>
        <dbReference type="EC" id="2.7.7.49"/>
    </reaction>
</comment>
<dbReference type="Proteomes" id="UP000836841">
    <property type="component" value="Unassembled WGS sequence"/>
</dbReference>
<dbReference type="Gene3D" id="1.10.132.70">
    <property type="match status" value="1"/>
</dbReference>
<comment type="subcellular location">
    <subcellularLocation>
        <location evidence="7">Nucleus</location>
    </subcellularLocation>
    <subcellularLocation>
        <location evidence="7">Chromosome</location>
        <location evidence="7">Telomere</location>
    </subcellularLocation>
</comment>
<evidence type="ECO:0000256" key="4">
    <source>
        <dbReference type="ARBA" id="ARBA00022842"/>
    </source>
</evidence>
<dbReference type="GO" id="GO:0042162">
    <property type="term" value="F:telomeric DNA binding"/>
    <property type="evidence" value="ECO:0007669"/>
    <property type="project" value="TreeGrafter"/>
</dbReference>
<reference evidence="9 10" key="1">
    <citation type="submission" date="2022-03" db="EMBL/GenBank/DDBJ databases">
        <authorList>
            <person name="Nunn A."/>
            <person name="Chopra R."/>
            <person name="Nunn A."/>
            <person name="Contreras Garrido A."/>
        </authorList>
    </citation>
    <scope>NUCLEOTIDE SEQUENCE [LARGE SCALE GENOMIC DNA]</scope>
</reference>
<evidence type="ECO:0000313" key="9">
    <source>
        <dbReference type="EMBL" id="CAH2042961.1"/>
    </source>
</evidence>
<evidence type="ECO:0000256" key="5">
    <source>
        <dbReference type="ARBA" id="ARBA00022918"/>
    </source>
</evidence>
<keyword evidence="7" id="KW-0779">Telomere</keyword>
<keyword evidence="2 7" id="KW-0548">Nucleotidyltransferase</keyword>
<evidence type="ECO:0000256" key="7">
    <source>
        <dbReference type="RuleBase" id="RU365061"/>
    </source>
</evidence>
<evidence type="ECO:0000256" key="1">
    <source>
        <dbReference type="ARBA" id="ARBA00022679"/>
    </source>
</evidence>
<dbReference type="AlphaFoldDB" id="A0AAU9RH41"/>
<sequence>MILANKSLTDSLQKGHDMICQDGKLLACKCSSLDINISEKDLETNCILFEPMVPLVQANFYVTESEHGKQDLFYYRKSIWEMVRLLPKENGVRVLANLKASSRIPVTESSLKVKPYQSLGKVYLDQKHVKYDYFKSVNSVLRDLHAVLRGLQMKEPDKLGSSNLILANEDDGIGSNICTSSNRSLHGILVNQIMMSQYLAITYFLLTNHQIKFQYSPINSITPRKQEDLIVEAIPIPAKNLLRP</sequence>
<dbReference type="EMBL" id="CAJVSB020000239">
    <property type="protein sequence ID" value="CAH2042961.1"/>
    <property type="molecule type" value="Genomic_DNA"/>
</dbReference>
<evidence type="ECO:0000256" key="6">
    <source>
        <dbReference type="ARBA" id="ARBA00048173"/>
    </source>
</evidence>
<dbReference type="GO" id="GO:0070034">
    <property type="term" value="F:telomerase RNA binding"/>
    <property type="evidence" value="ECO:0007669"/>
    <property type="project" value="TreeGrafter"/>
</dbReference>
<dbReference type="GO" id="GO:0046872">
    <property type="term" value="F:metal ion binding"/>
    <property type="evidence" value="ECO:0007669"/>
    <property type="project" value="UniProtKB-KW"/>
</dbReference>
<proteinExistence type="inferred from homology"/>
<evidence type="ECO:0000256" key="3">
    <source>
        <dbReference type="ARBA" id="ARBA00022723"/>
    </source>
</evidence>